<dbReference type="EMBL" id="KV878692">
    <property type="protein sequence ID" value="OJJ67974.1"/>
    <property type="molecule type" value="Genomic_DNA"/>
</dbReference>
<sequence>MTIDYLAFEAKSLAPPSMVLAGSLWCRCYLTNARAYLPSLKTIHQKQFIYGTLLALVGSLNYDGSTRFMQLPVSSESCSQRNVCSIP</sequence>
<keyword evidence="3" id="KW-1185">Reference proteome</keyword>
<dbReference type="PROSITE" id="PS50035">
    <property type="entry name" value="PLD"/>
    <property type="match status" value="1"/>
</dbReference>
<organism evidence="2 3">
    <name type="scientific">Aspergillus brasiliensis (strain CBS 101740 / IMI 381727 / IBT 21946)</name>
    <dbReference type="NCBI Taxonomy" id="767769"/>
    <lineage>
        <taxon>Eukaryota</taxon>
        <taxon>Fungi</taxon>
        <taxon>Dikarya</taxon>
        <taxon>Ascomycota</taxon>
        <taxon>Pezizomycotina</taxon>
        <taxon>Eurotiomycetes</taxon>
        <taxon>Eurotiomycetidae</taxon>
        <taxon>Eurotiales</taxon>
        <taxon>Aspergillaceae</taxon>
        <taxon>Aspergillus</taxon>
        <taxon>Aspergillus subgen. Circumdati</taxon>
    </lineage>
</organism>
<dbReference type="Proteomes" id="UP000184499">
    <property type="component" value="Unassembled WGS sequence"/>
</dbReference>
<evidence type="ECO:0000313" key="2">
    <source>
        <dbReference type="EMBL" id="OJJ67974.1"/>
    </source>
</evidence>
<name>A0A1L9U8I5_ASPBC</name>
<dbReference type="AlphaFoldDB" id="A0A1L9U8I5"/>
<feature type="domain" description="PLD phosphodiesterase" evidence="1">
    <location>
        <begin position="39"/>
        <end position="66"/>
    </location>
</feature>
<evidence type="ECO:0000259" key="1">
    <source>
        <dbReference type="PROSITE" id="PS50035"/>
    </source>
</evidence>
<gene>
    <name evidence="2" type="ORF">ASPBRDRAFT_329864</name>
</gene>
<evidence type="ECO:0000313" key="3">
    <source>
        <dbReference type="Proteomes" id="UP000184499"/>
    </source>
</evidence>
<dbReference type="RefSeq" id="XP_067475223.1">
    <property type="nucleotide sequence ID" value="XM_067623068.1"/>
</dbReference>
<protein>
    <recommendedName>
        <fullName evidence="1">PLD phosphodiesterase domain-containing protein</fullName>
    </recommendedName>
</protein>
<proteinExistence type="predicted"/>
<dbReference type="InterPro" id="IPR001736">
    <property type="entry name" value="PLipase_D/transphosphatidylase"/>
</dbReference>
<dbReference type="GeneID" id="93575556"/>
<reference evidence="3" key="1">
    <citation type="journal article" date="2017" name="Genome Biol.">
        <title>Comparative genomics reveals high biological diversity and specific adaptations in the industrially and medically important fungal genus Aspergillus.</title>
        <authorList>
            <person name="de Vries R.P."/>
            <person name="Riley R."/>
            <person name="Wiebenga A."/>
            <person name="Aguilar-Osorio G."/>
            <person name="Amillis S."/>
            <person name="Uchima C.A."/>
            <person name="Anderluh G."/>
            <person name="Asadollahi M."/>
            <person name="Askin M."/>
            <person name="Barry K."/>
            <person name="Battaglia E."/>
            <person name="Bayram O."/>
            <person name="Benocci T."/>
            <person name="Braus-Stromeyer S.A."/>
            <person name="Caldana C."/>
            <person name="Canovas D."/>
            <person name="Cerqueira G.C."/>
            <person name="Chen F."/>
            <person name="Chen W."/>
            <person name="Choi C."/>
            <person name="Clum A."/>
            <person name="Dos Santos R.A."/>
            <person name="Damasio A.R."/>
            <person name="Diallinas G."/>
            <person name="Emri T."/>
            <person name="Fekete E."/>
            <person name="Flipphi M."/>
            <person name="Freyberg S."/>
            <person name="Gallo A."/>
            <person name="Gournas C."/>
            <person name="Habgood R."/>
            <person name="Hainaut M."/>
            <person name="Harispe M.L."/>
            <person name="Henrissat B."/>
            <person name="Hilden K.S."/>
            <person name="Hope R."/>
            <person name="Hossain A."/>
            <person name="Karabika E."/>
            <person name="Karaffa L."/>
            <person name="Karanyi Z."/>
            <person name="Krasevec N."/>
            <person name="Kuo A."/>
            <person name="Kusch H."/>
            <person name="LaButti K."/>
            <person name="Lagendijk E.L."/>
            <person name="Lapidus A."/>
            <person name="Levasseur A."/>
            <person name="Lindquist E."/>
            <person name="Lipzen A."/>
            <person name="Logrieco A.F."/>
            <person name="MacCabe A."/>
            <person name="Maekelae M.R."/>
            <person name="Malavazi I."/>
            <person name="Melin P."/>
            <person name="Meyer V."/>
            <person name="Mielnichuk N."/>
            <person name="Miskei M."/>
            <person name="Molnar A.P."/>
            <person name="Mule G."/>
            <person name="Ngan C.Y."/>
            <person name="Orejas M."/>
            <person name="Orosz E."/>
            <person name="Ouedraogo J.P."/>
            <person name="Overkamp K.M."/>
            <person name="Park H.-S."/>
            <person name="Perrone G."/>
            <person name="Piumi F."/>
            <person name="Punt P.J."/>
            <person name="Ram A.F."/>
            <person name="Ramon A."/>
            <person name="Rauscher S."/>
            <person name="Record E."/>
            <person name="Riano-Pachon D.M."/>
            <person name="Robert V."/>
            <person name="Roehrig J."/>
            <person name="Ruller R."/>
            <person name="Salamov A."/>
            <person name="Salih N.S."/>
            <person name="Samson R.A."/>
            <person name="Sandor E."/>
            <person name="Sanguinetti M."/>
            <person name="Schuetze T."/>
            <person name="Sepcic K."/>
            <person name="Shelest E."/>
            <person name="Sherlock G."/>
            <person name="Sophianopoulou V."/>
            <person name="Squina F.M."/>
            <person name="Sun H."/>
            <person name="Susca A."/>
            <person name="Todd R.B."/>
            <person name="Tsang A."/>
            <person name="Unkles S.E."/>
            <person name="van de Wiele N."/>
            <person name="van Rossen-Uffink D."/>
            <person name="Oliveira J.V."/>
            <person name="Vesth T.C."/>
            <person name="Visser J."/>
            <person name="Yu J.-H."/>
            <person name="Zhou M."/>
            <person name="Andersen M.R."/>
            <person name="Archer D.B."/>
            <person name="Baker S.E."/>
            <person name="Benoit I."/>
            <person name="Brakhage A.A."/>
            <person name="Braus G.H."/>
            <person name="Fischer R."/>
            <person name="Frisvad J.C."/>
            <person name="Goldman G.H."/>
            <person name="Houbraken J."/>
            <person name="Oakley B."/>
            <person name="Pocsi I."/>
            <person name="Scazzocchio C."/>
            <person name="Seiboth B."/>
            <person name="vanKuyk P.A."/>
            <person name="Wortman J."/>
            <person name="Dyer P.S."/>
            <person name="Grigoriev I.V."/>
        </authorList>
    </citation>
    <scope>NUCLEOTIDE SEQUENCE [LARGE SCALE GENOMIC DNA]</scope>
    <source>
        <strain evidence="3">CBS 101740 / IMI 381727 / IBT 21946</strain>
    </source>
</reference>
<accession>A0A1L9U8I5</accession>
<dbReference type="GO" id="GO:0003824">
    <property type="term" value="F:catalytic activity"/>
    <property type="evidence" value="ECO:0007669"/>
    <property type="project" value="InterPro"/>
</dbReference>
<dbReference type="VEuPathDB" id="FungiDB:ASPBRDRAFT_329864"/>